<evidence type="ECO:0000313" key="2">
    <source>
        <dbReference type="EMBL" id="CAJ1941546.1"/>
    </source>
</evidence>
<dbReference type="InterPro" id="IPR006016">
    <property type="entry name" value="UspA"/>
</dbReference>
<feature type="domain" description="UspA" evidence="1">
    <location>
        <begin position="65"/>
        <end position="208"/>
    </location>
</feature>
<dbReference type="InterPro" id="IPR014729">
    <property type="entry name" value="Rossmann-like_a/b/a_fold"/>
</dbReference>
<name>A0AA86S4I0_9FABA</name>
<dbReference type="Proteomes" id="UP001189624">
    <property type="component" value="Chromosome 3"/>
</dbReference>
<keyword evidence="3" id="KW-1185">Reference proteome</keyword>
<dbReference type="SUPFAM" id="SSF52402">
    <property type="entry name" value="Adenine nucleotide alpha hydrolases-like"/>
    <property type="match status" value="1"/>
</dbReference>
<evidence type="ECO:0000259" key="1">
    <source>
        <dbReference type="Pfam" id="PF00582"/>
    </source>
</evidence>
<protein>
    <recommendedName>
        <fullName evidence="1">UspA domain-containing protein</fullName>
    </recommendedName>
</protein>
<dbReference type="PANTHER" id="PTHR47382">
    <property type="entry name" value="U-BOX DOMAIN-CONTAINING PROTEIN 52-LIKE"/>
    <property type="match status" value="1"/>
</dbReference>
<reference evidence="2" key="1">
    <citation type="submission" date="2023-10" db="EMBL/GenBank/DDBJ databases">
        <authorList>
            <person name="Domelevo Entfellner J.-B."/>
        </authorList>
    </citation>
    <scope>NUCLEOTIDE SEQUENCE</scope>
</reference>
<dbReference type="PANTHER" id="PTHR47382:SF3">
    <property type="entry name" value="ADENINE NUCLEOTIDE ALPHA HYDROLASES-LIKE SUPERFAMILY PROTEIN"/>
    <property type="match status" value="1"/>
</dbReference>
<gene>
    <name evidence="2" type="ORF">AYBTSS11_LOCUS10331</name>
</gene>
<evidence type="ECO:0000313" key="3">
    <source>
        <dbReference type="Proteomes" id="UP001189624"/>
    </source>
</evidence>
<dbReference type="CDD" id="cd01989">
    <property type="entry name" value="USP_STK_Ubox_N"/>
    <property type="match status" value="1"/>
</dbReference>
<proteinExistence type="predicted"/>
<dbReference type="EMBL" id="OY731400">
    <property type="protein sequence ID" value="CAJ1941546.1"/>
    <property type="molecule type" value="Genomic_DNA"/>
</dbReference>
<dbReference type="Gramene" id="rna-AYBTSS11_LOCUS10331">
    <property type="protein sequence ID" value="CAJ1941546.1"/>
    <property type="gene ID" value="gene-AYBTSS11_LOCUS10331"/>
</dbReference>
<dbReference type="Gene3D" id="3.40.50.620">
    <property type="entry name" value="HUPs"/>
    <property type="match status" value="1"/>
</dbReference>
<dbReference type="Pfam" id="PF00582">
    <property type="entry name" value="Usp"/>
    <property type="match status" value="1"/>
</dbReference>
<accession>A0AA86S4I0</accession>
<sequence length="261" mass="29496">MGDVRLYHPNEGVLSMECPENHCYRSSSVCEIEEDGDDNETQHHVRPIATSHREKQEEDEEDCVYVAVGKSNTSLYALSWTLNNLVTQSTIIYLIHVFPEIKHIPNPLGIGMVPREQVSAEQVESYIDQERGKRRELLQKFLQSCSTSKVKVETILIESDLVAKAILDLIPILQIRSLVIGANKFHLRKSKSRKGNSVADQILQNSPESCKVRIICGGKEVNEQMMSPPTRTSLNDTSITSQKKEDHDDTVSCICFIPKFK</sequence>
<organism evidence="2 3">
    <name type="scientific">Sphenostylis stenocarpa</name>
    <dbReference type="NCBI Taxonomy" id="92480"/>
    <lineage>
        <taxon>Eukaryota</taxon>
        <taxon>Viridiplantae</taxon>
        <taxon>Streptophyta</taxon>
        <taxon>Embryophyta</taxon>
        <taxon>Tracheophyta</taxon>
        <taxon>Spermatophyta</taxon>
        <taxon>Magnoliopsida</taxon>
        <taxon>eudicotyledons</taxon>
        <taxon>Gunneridae</taxon>
        <taxon>Pentapetalae</taxon>
        <taxon>rosids</taxon>
        <taxon>fabids</taxon>
        <taxon>Fabales</taxon>
        <taxon>Fabaceae</taxon>
        <taxon>Papilionoideae</taxon>
        <taxon>50 kb inversion clade</taxon>
        <taxon>NPAAA clade</taxon>
        <taxon>indigoferoid/millettioid clade</taxon>
        <taxon>Phaseoleae</taxon>
        <taxon>Sphenostylis</taxon>
    </lineage>
</organism>
<dbReference type="AlphaFoldDB" id="A0AA86S4I0"/>